<comment type="caution">
    <text evidence="2">The sequence shown here is derived from an EMBL/GenBank/DDBJ whole genome shotgun (WGS) entry which is preliminary data.</text>
</comment>
<dbReference type="AlphaFoldDB" id="A0A919V3X5"/>
<evidence type="ECO:0000313" key="3">
    <source>
        <dbReference type="Proteomes" id="UP000606172"/>
    </source>
</evidence>
<gene>
    <name evidence="2" type="ORF">Ssi02_01740</name>
</gene>
<dbReference type="EMBL" id="BOOW01000002">
    <property type="protein sequence ID" value="GII89943.1"/>
    <property type="molecule type" value="Genomic_DNA"/>
</dbReference>
<evidence type="ECO:0000313" key="2">
    <source>
        <dbReference type="EMBL" id="GII89943.1"/>
    </source>
</evidence>
<accession>A0A919V3X5</accession>
<evidence type="ECO:0000256" key="1">
    <source>
        <dbReference type="SAM" id="MobiDB-lite"/>
    </source>
</evidence>
<feature type="compositionally biased region" description="Basic and acidic residues" evidence="1">
    <location>
        <begin position="85"/>
        <end position="94"/>
    </location>
</feature>
<name>A0A919V3X5_9ACTN</name>
<keyword evidence="3" id="KW-1185">Reference proteome</keyword>
<organism evidence="2 3">
    <name type="scientific">Sinosporangium siamense</name>
    <dbReference type="NCBI Taxonomy" id="1367973"/>
    <lineage>
        <taxon>Bacteria</taxon>
        <taxon>Bacillati</taxon>
        <taxon>Actinomycetota</taxon>
        <taxon>Actinomycetes</taxon>
        <taxon>Streptosporangiales</taxon>
        <taxon>Streptosporangiaceae</taxon>
        <taxon>Sinosporangium</taxon>
    </lineage>
</organism>
<feature type="region of interest" description="Disordered" evidence="1">
    <location>
        <begin position="67"/>
        <end position="101"/>
    </location>
</feature>
<reference evidence="2" key="1">
    <citation type="submission" date="2021-01" db="EMBL/GenBank/DDBJ databases">
        <title>Whole genome shotgun sequence of Sinosporangium siamense NBRC 109515.</title>
        <authorList>
            <person name="Komaki H."/>
            <person name="Tamura T."/>
        </authorList>
    </citation>
    <scope>NUCLEOTIDE SEQUENCE</scope>
    <source>
        <strain evidence="2">NBRC 109515</strain>
    </source>
</reference>
<proteinExistence type="predicted"/>
<protein>
    <submittedName>
        <fullName evidence="2">Uncharacterized protein</fullName>
    </submittedName>
</protein>
<dbReference type="Proteomes" id="UP000606172">
    <property type="component" value="Unassembled WGS sequence"/>
</dbReference>
<sequence>MKRAVSLTVLTGTTPALVTLPPAAHTARAPGSHLQREMDKPADSPQVIAAIAEAQVRGELWRASSGSRRFDANGQGAAGGAFPDWIHDETRNGDGDPATCP</sequence>